<sequence>MAVYTEVGTEELSAFLDHYDLGELLSCKGIAEGVENSNFLIHTAAGHYILTLYEKRVDPADLPFFLALMEHLAGRGLICPLPVKTRAGTALGTLAGRPAAIVTFLDGMSVRQPAVTHCAEVGEALARLHLAGADFARQRANALSVAGWRPLAKRAGHRADTVAPGLAALIEEELAVVEASWPNGLPEGVIHADLFPDNVFFLGNRLSGLIDFYFACTDTLAYDIAVCLNAWCFEPDGSFNVTKGRALLQRYEAVRPLSEAERAALPLLCRGAALRFLLTRLVDWLNVPPGALVRPKNPIEYLKKLRFHRYASSARDYGLAA</sequence>
<keyword evidence="5 8" id="KW-0418">Kinase</keyword>
<dbReference type="AlphaFoldDB" id="A0A348FWT7"/>
<protein>
    <recommendedName>
        <fullName evidence="8 9">Homoserine kinase</fullName>
        <shortName evidence="8">HK</shortName>
        <shortName evidence="8">HSK</shortName>
        <ecNumber evidence="8 9">2.7.1.39</ecNumber>
    </recommendedName>
</protein>
<keyword evidence="3 8" id="KW-0791">Threonine biosynthesis</keyword>
<dbReference type="InterPro" id="IPR050249">
    <property type="entry name" value="Pseudomonas-type_ThrB"/>
</dbReference>
<dbReference type="SUPFAM" id="SSF56112">
    <property type="entry name" value="Protein kinase-like (PK-like)"/>
    <property type="match status" value="1"/>
</dbReference>
<name>A0A348FWT7_9HYPH</name>
<dbReference type="NCBIfam" id="TIGR00938">
    <property type="entry name" value="thrB_alt"/>
    <property type="match status" value="1"/>
</dbReference>
<dbReference type="Pfam" id="PF01636">
    <property type="entry name" value="APH"/>
    <property type="match status" value="1"/>
</dbReference>
<keyword evidence="4 8" id="KW-0547">Nucleotide-binding</keyword>
<comment type="similarity">
    <text evidence="7 8">Belongs to the pseudomonas-type ThrB family.</text>
</comment>
<evidence type="ECO:0000256" key="4">
    <source>
        <dbReference type="ARBA" id="ARBA00022741"/>
    </source>
</evidence>
<evidence type="ECO:0000256" key="5">
    <source>
        <dbReference type="ARBA" id="ARBA00022777"/>
    </source>
</evidence>
<evidence type="ECO:0000256" key="1">
    <source>
        <dbReference type="ARBA" id="ARBA00022605"/>
    </source>
</evidence>
<dbReference type="PANTHER" id="PTHR21064">
    <property type="entry name" value="AMINOGLYCOSIDE PHOSPHOTRANSFERASE DOMAIN-CONTAINING PROTEIN-RELATED"/>
    <property type="match status" value="1"/>
</dbReference>
<dbReference type="InterPro" id="IPR011009">
    <property type="entry name" value="Kinase-like_dom_sf"/>
</dbReference>
<evidence type="ECO:0000313" key="11">
    <source>
        <dbReference type="EMBL" id="BBF91770.1"/>
    </source>
</evidence>
<dbReference type="RefSeq" id="WP_126397252.1">
    <property type="nucleotide sequence ID" value="NZ_AP018907.1"/>
</dbReference>
<accession>A0A348FWT7</accession>
<evidence type="ECO:0000256" key="9">
    <source>
        <dbReference type="NCBIfam" id="TIGR00938"/>
    </source>
</evidence>
<keyword evidence="1 8" id="KW-0028">Amino-acid biosynthesis</keyword>
<comment type="pathway">
    <text evidence="8">Amino-acid biosynthesis; L-threonine biosynthesis; L-threonine from L-aspartate: step 4/5.</text>
</comment>
<evidence type="ECO:0000256" key="8">
    <source>
        <dbReference type="HAMAP-Rule" id="MF_00301"/>
    </source>
</evidence>
<dbReference type="Gene3D" id="3.30.200.20">
    <property type="entry name" value="Phosphorylase Kinase, domain 1"/>
    <property type="match status" value="1"/>
</dbReference>
<proteinExistence type="inferred from homology"/>
<dbReference type="OrthoDB" id="9777460at2"/>
<evidence type="ECO:0000256" key="7">
    <source>
        <dbReference type="ARBA" id="ARBA00038240"/>
    </source>
</evidence>
<dbReference type="NCBIfam" id="NF003558">
    <property type="entry name" value="PRK05231.1"/>
    <property type="match status" value="1"/>
</dbReference>
<dbReference type="UniPathway" id="UPA00050">
    <property type="reaction ID" value="UER00064"/>
</dbReference>
<comment type="catalytic activity">
    <reaction evidence="8">
        <text>L-homoserine + ATP = O-phospho-L-homoserine + ADP + H(+)</text>
        <dbReference type="Rhea" id="RHEA:13985"/>
        <dbReference type="ChEBI" id="CHEBI:15378"/>
        <dbReference type="ChEBI" id="CHEBI:30616"/>
        <dbReference type="ChEBI" id="CHEBI:57476"/>
        <dbReference type="ChEBI" id="CHEBI:57590"/>
        <dbReference type="ChEBI" id="CHEBI:456216"/>
        <dbReference type="EC" id="2.7.1.39"/>
    </reaction>
</comment>
<dbReference type="HAMAP" id="MF_00301">
    <property type="entry name" value="Homoser_kinase_2"/>
    <property type="match status" value="1"/>
</dbReference>
<dbReference type="CDD" id="cd05153">
    <property type="entry name" value="HomoserineK_II"/>
    <property type="match status" value="1"/>
</dbReference>
<dbReference type="GO" id="GO:0009088">
    <property type="term" value="P:threonine biosynthetic process"/>
    <property type="evidence" value="ECO:0007669"/>
    <property type="project" value="UniProtKB-UniRule"/>
</dbReference>
<dbReference type="GO" id="GO:0005524">
    <property type="term" value="F:ATP binding"/>
    <property type="evidence" value="ECO:0007669"/>
    <property type="project" value="UniProtKB-KW"/>
</dbReference>
<reference evidence="11 12" key="1">
    <citation type="submission" date="2018-08" db="EMBL/GenBank/DDBJ databases">
        <title>Complete genome sequencing of Blastochloris tepida GI.</title>
        <authorList>
            <person name="Tsukatani Y."/>
            <person name="Mori H."/>
        </authorList>
    </citation>
    <scope>NUCLEOTIDE SEQUENCE [LARGE SCALE GENOMIC DNA]</scope>
    <source>
        <strain evidence="11 12">GI</strain>
    </source>
</reference>
<keyword evidence="6 8" id="KW-0067">ATP-binding</keyword>
<dbReference type="EMBL" id="AP018907">
    <property type="protein sequence ID" value="BBF91770.1"/>
    <property type="molecule type" value="Genomic_DNA"/>
</dbReference>
<dbReference type="GO" id="GO:0004413">
    <property type="term" value="F:homoserine kinase activity"/>
    <property type="evidence" value="ECO:0007669"/>
    <property type="project" value="UniProtKB-UniRule"/>
</dbReference>
<dbReference type="KEGG" id="blag:BLTE_04550"/>
<feature type="domain" description="Aminoglycoside phosphotransferase" evidence="10">
    <location>
        <begin position="27"/>
        <end position="257"/>
    </location>
</feature>
<evidence type="ECO:0000259" key="10">
    <source>
        <dbReference type="Pfam" id="PF01636"/>
    </source>
</evidence>
<dbReference type="EC" id="2.7.1.39" evidence="8 9"/>
<organism evidence="11 12">
    <name type="scientific">Blastochloris tepida</name>
    <dbReference type="NCBI Taxonomy" id="2233851"/>
    <lineage>
        <taxon>Bacteria</taxon>
        <taxon>Pseudomonadati</taxon>
        <taxon>Pseudomonadota</taxon>
        <taxon>Alphaproteobacteria</taxon>
        <taxon>Hyphomicrobiales</taxon>
        <taxon>Blastochloridaceae</taxon>
        <taxon>Blastochloris</taxon>
    </lineage>
</organism>
<dbReference type="PANTHER" id="PTHR21064:SF6">
    <property type="entry name" value="AMINOGLYCOSIDE PHOSPHOTRANSFERASE DOMAIN-CONTAINING PROTEIN"/>
    <property type="match status" value="1"/>
</dbReference>
<keyword evidence="2 8" id="KW-0808">Transferase</keyword>
<evidence type="ECO:0000256" key="2">
    <source>
        <dbReference type="ARBA" id="ARBA00022679"/>
    </source>
</evidence>
<evidence type="ECO:0000313" key="12">
    <source>
        <dbReference type="Proteomes" id="UP000266934"/>
    </source>
</evidence>
<dbReference type="InterPro" id="IPR002575">
    <property type="entry name" value="Aminoglycoside_PTrfase"/>
</dbReference>
<evidence type="ECO:0000256" key="6">
    <source>
        <dbReference type="ARBA" id="ARBA00022840"/>
    </source>
</evidence>
<keyword evidence="12" id="KW-1185">Reference proteome</keyword>
<dbReference type="Proteomes" id="UP000266934">
    <property type="component" value="Chromosome"/>
</dbReference>
<dbReference type="InterPro" id="IPR005280">
    <property type="entry name" value="Homoserine_kinase_II"/>
</dbReference>
<evidence type="ECO:0000256" key="3">
    <source>
        <dbReference type="ARBA" id="ARBA00022697"/>
    </source>
</evidence>
<dbReference type="Gene3D" id="3.90.1200.10">
    <property type="match status" value="1"/>
</dbReference>
<gene>
    <name evidence="8 11" type="primary">thrB</name>
    <name evidence="11" type="ORF">BLTE_04550</name>
</gene>